<dbReference type="RefSeq" id="WP_165057474.1">
    <property type="nucleotide sequence ID" value="NZ_JAADJS010000001.1"/>
</dbReference>
<dbReference type="InterPro" id="IPR010282">
    <property type="entry name" value="Uncharacterised_HutD/Ves"/>
</dbReference>
<sequence>MTSWQHFSFENLPVSPWRNGGGETREILSWPPGEADFDWRASIATIAQDGPFSAFPGVDRSITLLSGGGVHLLCEPEINHHLSEAGTPFAFSGDIALNASLPGGTTTDFNIMTRRNRCSAQVISTAKSPCVSLNDGGVLYAIRGTWQWPDGRQFGGGEGFFNAALADAHHGGESVEITALSDNGLLLWAKITR</sequence>
<evidence type="ECO:0000313" key="2">
    <source>
        <dbReference type="Proteomes" id="UP000476696"/>
    </source>
</evidence>
<comment type="caution">
    <text evidence="1">The sequence shown here is derived from an EMBL/GenBank/DDBJ whole genome shotgun (WGS) entry which is preliminary data.</text>
</comment>
<dbReference type="PANTHER" id="PTHR37943">
    <property type="entry name" value="PROTEIN VES"/>
    <property type="match status" value="1"/>
</dbReference>
<accession>A0A6M2B116</accession>
<reference evidence="1 2" key="1">
    <citation type="submission" date="2020-03" db="EMBL/GenBank/DDBJ databases">
        <title>Rahnella aceri sp. nov., isoated from traditional Jeju Makgeolli.</title>
        <authorList>
            <person name="Kim I.S."/>
            <person name="Jeon D."/>
        </authorList>
    </citation>
    <scope>NUCLEOTIDE SEQUENCE [LARGE SCALE GENOMIC DNA]</scope>
    <source>
        <strain evidence="1 2">Lac-M11</strain>
    </source>
</reference>
<dbReference type="InterPro" id="IPR014710">
    <property type="entry name" value="RmlC-like_jellyroll"/>
</dbReference>
<dbReference type="Proteomes" id="UP000476696">
    <property type="component" value="Unassembled WGS sequence"/>
</dbReference>
<dbReference type="PANTHER" id="PTHR37943:SF1">
    <property type="entry name" value="PROTEIN VES"/>
    <property type="match status" value="1"/>
</dbReference>
<dbReference type="EMBL" id="JAADJS010000001">
    <property type="protein sequence ID" value="NGX86064.1"/>
    <property type="molecule type" value="Genomic_DNA"/>
</dbReference>
<dbReference type="AlphaFoldDB" id="A0A6M2B116"/>
<dbReference type="Gene3D" id="2.60.120.10">
    <property type="entry name" value="Jelly Rolls"/>
    <property type="match status" value="1"/>
</dbReference>
<keyword evidence="2" id="KW-1185">Reference proteome</keyword>
<dbReference type="Pfam" id="PF05962">
    <property type="entry name" value="HutD"/>
    <property type="match status" value="1"/>
</dbReference>
<dbReference type="CDD" id="cd20293">
    <property type="entry name" value="cupin_HutD_N"/>
    <property type="match status" value="1"/>
</dbReference>
<evidence type="ECO:0000313" key="1">
    <source>
        <dbReference type="EMBL" id="NGX86064.1"/>
    </source>
</evidence>
<organism evidence="1 2">
    <name type="scientific">Rahnella contaminans</name>
    <dbReference type="NCBI Taxonomy" id="2703882"/>
    <lineage>
        <taxon>Bacteria</taxon>
        <taxon>Pseudomonadati</taxon>
        <taxon>Pseudomonadota</taxon>
        <taxon>Gammaproteobacteria</taxon>
        <taxon>Enterobacterales</taxon>
        <taxon>Yersiniaceae</taxon>
        <taxon>Rahnella</taxon>
    </lineage>
</organism>
<proteinExistence type="predicted"/>
<gene>
    <name evidence="1" type="ORF">GW579_03060</name>
</gene>
<protein>
    <submittedName>
        <fullName evidence="1">HutD family protein</fullName>
    </submittedName>
</protein>
<dbReference type="InterPro" id="IPR011051">
    <property type="entry name" value="RmlC_Cupin_sf"/>
</dbReference>
<dbReference type="SUPFAM" id="SSF51182">
    <property type="entry name" value="RmlC-like cupins"/>
    <property type="match status" value="1"/>
</dbReference>
<name>A0A6M2B116_9GAMM</name>